<evidence type="ECO:0000256" key="2">
    <source>
        <dbReference type="ARBA" id="ARBA00023015"/>
    </source>
</evidence>
<keyword evidence="2" id="KW-0805">Transcription regulation</keyword>
<dbReference type="SUPFAM" id="SSF46955">
    <property type="entry name" value="Putative DNA-binding domain"/>
    <property type="match status" value="1"/>
</dbReference>
<evidence type="ECO:0000256" key="1">
    <source>
        <dbReference type="ARBA" id="ARBA00022491"/>
    </source>
</evidence>
<dbReference type="Gene3D" id="1.10.1660.10">
    <property type="match status" value="1"/>
</dbReference>
<reference evidence="6 7" key="1">
    <citation type="submission" date="2019-07" db="EMBL/GenBank/DDBJ databases">
        <title>Draft genome for Aliikangiella sp. M105.</title>
        <authorList>
            <person name="Wang G."/>
        </authorList>
    </citation>
    <scope>NUCLEOTIDE SEQUENCE [LARGE SCALE GENOMIC DNA]</scope>
    <source>
        <strain evidence="6 7">M105</strain>
    </source>
</reference>
<dbReference type="GO" id="GO:0003677">
    <property type="term" value="F:DNA binding"/>
    <property type="evidence" value="ECO:0007669"/>
    <property type="project" value="UniProtKB-KW"/>
</dbReference>
<dbReference type="InterPro" id="IPR000551">
    <property type="entry name" value="MerR-type_HTH_dom"/>
</dbReference>
<comment type="caution">
    <text evidence="6">The sequence shown here is derived from an EMBL/GenBank/DDBJ whole genome shotgun (WGS) entry which is preliminary data.</text>
</comment>
<keyword evidence="3" id="KW-0238">DNA-binding</keyword>
<dbReference type="OrthoDB" id="9808480at2"/>
<dbReference type="PROSITE" id="PS50937">
    <property type="entry name" value="HTH_MERR_2"/>
    <property type="match status" value="1"/>
</dbReference>
<dbReference type="AlphaFoldDB" id="A0A545UGT5"/>
<dbReference type="SMART" id="SM00422">
    <property type="entry name" value="HTH_MERR"/>
    <property type="match status" value="1"/>
</dbReference>
<keyword evidence="1" id="KW-0678">Repressor</keyword>
<dbReference type="PANTHER" id="PTHR30204">
    <property type="entry name" value="REDOX-CYCLING DRUG-SENSING TRANSCRIPTIONAL ACTIVATOR SOXR"/>
    <property type="match status" value="1"/>
</dbReference>
<dbReference type="EMBL" id="VIKS01000004">
    <property type="protein sequence ID" value="TQV88677.1"/>
    <property type="molecule type" value="Genomic_DNA"/>
</dbReference>
<accession>A0A545UGT5</accession>
<protein>
    <submittedName>
        <fullName evidence="6">MerR family transcriptional regulator</fullName>
    </submittedName>
</protein>
<proteinExistence type="predicted"/>
<dbReference type="InterPro" id="IPR047057">
    <property type="entry name" value="MerR_fam"/>
</dbReference>
<evidence type="ECO:0000256" key="3">
    <source>
        <dbReference type="ARBA" id="ARBA00023125"/>
    </source>
</evidence>
<keyword evidence="4" id="KW-0804">Transcription</keyword>
<feature type="domain" description="HTH merR-type" evidence="5">
    <location>
        <begin position="1"/>
        <end position="70"/>
    </location>
</feature>
<evidence type="ECO:0000256" key="4">
    <source>
        <dbReference type="ARBA" id="ARBA00023163"/>
    </source>
</evidence>
<name>A0A545UGT5_9GAMM</name>
<organism evidence="6 7">
    <name type="scientific">Aliikangiella coralliicola</name>
    <dbReference type="NCBI Taxonomy" id="2592383"/>
    <lineage>
        <taxon>Bacteria</taxon>
        <taxon>Pseudomonadati</taxon>
        <taxon>Pseudomonadota</taxon>
        <taxon>Gammaproteobacteria</taxon>
        <taxon>Oceanospirillales</taxon>
        <taxon>Pleioneaceae</taxon>
        <taxon>Aliikangiella</taxon>
    </lineage>
</organism>
<evidence type="ECO:0000313" key="6">
    <source>
        <dbReference type="EMBL" id="TQV88677.1"/>
    </source>
</evidence>
<evidence type="ECO:0000259" key="5">
    <source>
        <dbReference type="PROSITE" id="PS50937"/>
    </source>
</evidence>
<evidence type="ECO:0000313" key="7">
    <source>
        <dbReference type="Proteomes" id="UP000315439"/>
    </source>
</evidence>
<dbReference type="PANTHER" id="PTHR30204:SF69">
    <property type="entry name" value="MERR-FAMILY TRANSCRIPTIONAL REGULATOR"/>
    <property type="match status" value="1"/>
</dbReference>
<sequence length="173" mass="20548">MLTISKLARRFKISRATLLYYEKEGLLTPASRTENGYRWYGEKEISNLETILNYRSFGISIPDIKHLLINSEKSRQKTILTRQFDHLGEEIQKLRQQQLAIVNFLGDPETLKQQNMTKEKWTDIMRMSGMNDEDMRNWHRQFEKLEPAAHQEFLESLQISTKEIKVIRTWSKA</sequence>
<dbReference type="InterPro" id="IPR009061">
    <property type="entry name" value="DNA-bd_dom_put_sf"/>
</dbReference>
<dbReference type="Pfam" id="PF13411">
    <property type="entry name" value="MerR_1"/>
    <property type="match status" value="1"/>
</dbReference>
<dbReference type="GO" id="GO:0003700">
    <property type="term" value="F:DNA-binding transcription factor activity"/>
    <property type="evidence" value="ECO:0007669"/>
    <property type="project" value="InterPro"/>
</dbReference>
<gene>
    <name evidence="6" type="ORF">FLL46_07265</name>
</gene>
<keyword evidence="7" id="KW-1185">Reference proteome</keyword>
<dbReference type="Proteomes" id="UP000315439">
    <property type="component" value="Unassembled WGS sequence"/>
</dbReference>